<dbReference type="Proteomes" id="UP000269998">
    <property type="component" value="Chromosome"/>
</dbReference>
<dbReference type="EMBL" id="LR130759">
    <property type="protein sequence ID" value="VDM88209.1"/>
    <property type="molecule type" value="Genomic_DNA"/>
</dbReference>
<reference evidence="3" key="1">
    <citation type="submission" date="2018-02" db="EMBL/GenBank/DDBJ databases">
        <authorList>
            <person name="Seth-Smith MB H."/>
            <person name="Seth-Smith H."/>
        </authorList>
    </citation>
    <scope>NUCLEOTIDE SEQUENCE [LARGE SCALE GENOMIC DNA]</scope>
</reference>
<organism evidence="2 3">
    <name type="scientific">Mycobacterium basiliense</name>
    <dbReference type="NCBI Taxonomy" id="2094119"/>
    <lineage>
        <taxon>Bacteria</taxon>
        <taxon>Bacillati</taxon>
        <taxon>Actinomycetota</taxon>
        <taxon>Actinomycetes</taxon>
        <taxon>Mycobacteriales</taxon>
        <taxon>Mycobacteriaceae</taxon>
        <taxon>Mycobacterium</taxon>
    </lineage>
</organism>
<keyword evidence="1" id="KW-0812">Transmembrane</keyword>
<evidence type="ECO:0000256" key="1">
    <source>
        <dbReference type="SAM" id="Phobius"/>
    </source>
</evidence>
<evidence type="ECO:0000313" key="3">
    <source>
        <dbReference type="Proteomes" id="UP000269998"/>
    </source>
</evidence>
<dbReference type="KEGG" id="mbai:MB901379_01765"/>
<name>A0A447GCU6_9MYCO</name>
<feature type="transmembrane region" description="Helical" evidence="1">
    <location>
        <begin position="20"/>
        <end position="39"/>
    </location>
</feature>
<protein>
    <submittedName>
        <fullName evidence="2">Uncharacterized protein</fullName>
    </submittedName>
</protein>
<gene>
    <name evidence="2" type="ORF">MB901379_01765</name>
</gene>
<dbReference type="AlphaFoldDB" id="A0A447GCU6"/>
<keyword evidence="1" id="KW-0472">Membrane</keyword>
<evidence type="ECO:0000313" key="2">
    <source>
        <dbReference type="EMBL" id="VDM88209.1"/>
    </source>
</evidence>
<proteinExistence type="predicted"/>
<keyword evidence="3" id="KW-1185">Reference proteome</keyword>
<accession>A0A447GCU6</accession>
<keyword evidence="1" id="KW-1133">Transmembrane helix</keyword>
<sequence length="78" mass="8890">MFLLFETRPPVTTDDFPVYLLIYFCAFADWLLCIEIRLVSYTPASPVERHQRRIHLRFLNANAGSANTVQSSVSLCPG</sequence>